<dbReference type="Gene3D" id="2.60.120.10">
    <property type="entry name" value="Jelly Rolls"/>
    <property type="match status" value="1"/>
</dbReference>
<evidence type="ECO:0000313" key="4">
    <source>
        <dbReference type="Proteomes" id="UP001549921"/>
    </source>
</evidence>
<dbReference type="Gene3D" id="1.10.287.630">
    <property type="entry name" value="Helix hairpin bin"/>
    <property type="match status" value="1"/>
</dbReference>
<organism evidence="3 4">
    <name type="scientific">Loxostege sticticalis</name>
    <name type="common">Beet webworm moth</name>
    <dbReference type="NCBI Taxonomy" id="481309"/>
    <lineage>
        <taxon>Eukaryota</taxon>
        <taxon>Metazoa</taxon>
        <taxon>Ecdysozoa</taxon>
        <taxon>Arthropoda</taxon>
        <taxon>Hexapoda</taxon>
        <taxon>Insecta</taxon>
        <taxon>Pterygota</taxon>
        <taxon>Neoptera</taxon>
        <taxon>Endopterygota</taxon>
        <taxon>Lepidoptera</taxon>
        <taxon>Glossata</taxon>
        <taxon>Ditrysia</taxon>
        <taxon>Pyraloidea</taxon>
        <taxon>Crambidae</taxon>
        <taxon>Pyraustinae</taxon>
        <taxon>Loxostege</taxon>
    </lineage>
</organism>
<comment type="caution">
    <text evidence="3">The sequence shown here is derived from an EMBL/GenBank/DDBJ whole genome shotgun (WGS) entry which is preliminary data.</text>
</comment>
<proteinExistence type="predicted"/>
<feature type="domain" description="Cyclic nucleotide-binding" evidence="2">
    <location>
        <begin position="403"/>
        <end position="520"/>
    </location>
</feature>
<dbReference type="Pfam" id="PF00027">
    <property type="entry name" value="cNMP_binding"/>
    <property type="match status" value="1"/>
</dbReference>
<dbReference type="Proteomes" id="UP001549921">
    <property type="component" value="Unassembled WGS sequence"/>
</dbReference>
<protein>
    <recommendedName>
        <fullName evidence="2">Cyclic nucleotide-binding domain-containing protein</fullName>
    </recommendedName>
</protein>
<evidence type="ECO:0000259" key="2">
    <source>
        <dbReference type="PROSITE" id="PS50042"/>
    </source>
</evidence>
<dbReference type="InterPro" id="IPR014710">
    <property type="entry name" value="RmlC-like_jellyroll"/>
</dbReference>
<dbReference type="PANTHER" id="PTHR45689">
    <property type="entry name" value="I[[H]] CHANNEL, ISOFORM E"/>
    <property type="match status" value="1"/>
</dbReference>
<gene>
    <name evidence="3" type="ORF">ABMA28_001326</name>
</gene>
<dbReference type="PROSITE" id="PS50042">
    <property type="entry name" value="CNMP_BINDING_3"/>
    <property type="match status" value="1"/>
</dbReference>
<evidence type="ECO:0000256" key="1">
    <source>
        <dbReference type="SAM" id="Phobius"/>
    </source>
</evidence>
<keyword evidence="1" id="KW-1133">Transmembrane helix</keyword>
<dbReference type="SUPFAM" id="SSF51206">
    <property type="entry name" value="cAMP-binding domain-like"/>
    <property type="match status" value="1"/>
</dbReference>
<dbReference type="InterPro" id="IPR000595">
    <property type="entry name" value="cNMP-bd_dom"/>
</dbReference>
<feature type="transmembrane region" description="Helical" evidence="1">
    <location>
        <begin position="223"/>
        <end position="247"/>
    </location>
</feature>
<dbReference type="InterPro" id="IPR018490">
    <property type="entry name" value="cNMP-bd_dom_sf"/>
</dbReference>
<feature type="transmembrane region" description="Helical" evidence="1">
    <location>
        <begin position="300"/>
        <end position="326"/>
    </location>
</feature>
<dbReference type="CDD" id="cd00038">
    <property type="entry name" value="CAP_ED"/>
    <property type="match status" value="1"/>
</dbReference>
<accession>A0ABD0T400</accession>
<dbReference type="SMART" id="SM00100">
    <property type="entry name" value="cNMP"/>
    <property type="match status" value="1"/>
</dbReference>
<dbReference type="EMBL" id="JBEDNZ010000011">
    <property type="protein sequence ID" value="KAL0831788.1"/>
    <property type="molecule type" value="Genomic_DNA"/>
</dbReference>
<keyword evidence="1" id="KW-0472">Membrane</keyword>
<sequence length="551" mass="63824">MKRKKHYTTLQLGSSSLKPEGSGLWSVLCKACLISERHPATYQNFRSYPTVIAERQRHLTEGGLYVVHPFSCFSLVWDSVMAVVNVAHMIVSSLRLCYVLHPKGRPRIHAIDHVLFSLHLLCLIDVAVRFNIGYLEGKANVILRRPLIACHYLQSWFVVDLISSLPISYGLILNESEDMRLIMICHIMANIKAVRICKEINNIVTFLKISRLPYIYYGIVRNVILFLMVAHWCSCFIYIAPVLYFYWTGTMVQNYNSFLNSTDLKSYTITERYRRGIYISLSAFMGTGYSLNRVFEPLEVLIHAMLILVATLFMIYTLVHLLTLYFTKYHSVIRYHELMNQLEEYMRHKQFPAQLKKRVCAFYYYNFQGNYFREDLALNTLSEQLRNEIILHTCHKLLDKVELFNGLPASVVGSVLGCLRAEVYLPNDLVLRAGDIGDCMYFIANGSVAVYSLKGVEVCHLEDGAYFGEVALLMKDSKRVATVVAVEITQVYRLDAEDFRQFIMSNPVLYERIEAFASQRMHETVLLDEAFRRKREQLQERTLDLDKMDLK</sequence>
<dbReference type="PANTHER" id="PTHR45689:SF14">
    <property type="entry name" value="CYCLIC NUCLEOTIDE-GATED CATION CHANNEL SUBUNIT A-LIKE PROTEIN"/>
    <property type="match status" value="1"/>
</dbReference>
<evidence type="ECO:0000313" key="3">
    <source>
        <dbReference type="EMBL" id="KAL0831788.1"/>
    </source>
</evidence>
<name>A0ABD0T400_LOXSC</name>
<reference evidence="3 4" key="1">
    <citation type="submission" date="2024-06" db="EMBL/GenBank/DDBJ databases">
        <title>A chromosome-level genome assembly of beet webworm, Loxostege sticticalis.</title>
        <authorList>
            <person name="Zhang Y."/>
        </authorList>
    </citation>
    <scope>NUCLEOTIDE SEQUENCE [LARGE SCALE GENOMIC DNA]</scope>
    <source>
        <strain evidence="3">AQ028</strain>
        <tissue evidence="3">Male pupae</tissue>
    </source>
</reference>
<keyword evidence="1" id="KW-0812">Transmembrane</keyword>
<dbReference type="AlphaFoldDB" id="A0ABD0T400"/>
<dbReference type="InterPro" id="IPR051413">
    <property type="entry name" value="K/Na_HCN_channel"/>
</dbReference>